<accession>A0AAN6GM04</accession>
<name>A0AAN6GM04_9BASI</name>
<evidence type="ECO:0000313" key="16">
    <source>
        <dbReference type="EMBL" id="KAK0547679.1"/>
    </source>
</evidence>
<dbReference type="InterPro" id="IPR038659">
    <property type="entry name" value="AOX_sf"/>
</dbReference>
<organism evidence="16 17">
    <name type="scientific">Tilletia horrida</name>
    <dbReference type="NCBI Taxonomy" id="155126"/>
    <lineage>
        <taxon>Eukaryota</taxon>
        <taxon>Fungi</taxon>
        <taxon>Dikarya</taxon>
        <taxon>Basidiomycota</taxon>
        <taxon>Ustilaginomycotina</taxon>
        <taxon>Exobasidiomycetes</taxon>
        <taxon>Tilletiales</taxon>
        <taxon>Tilletiaceae</taxon>
        <taxon>Tilletia</taxon>
    </lineage>
</organism>
<feature type="transmembrane region" description="Helical" evidence="15">
    <location>
        <begin position="185"/>
        <end position="206"/>
    </location>
</feature>
<dbReference type="GO" id="GO:0010230">
    <property type="term" value="P:alternative respiration"/>
    <property type="evidence" value="ECO:0007669"/>
    <property type="project" value="TreeGrafter"/>
</dbReference>
<feature type="transmembrane region" description="Helical" evidence="15">
    <location>
        <begin position="251"/>
        <end position="271"/>
    </location>
</feature>
<sequence length="406" mass="45523">MPSVAGTSHVIRATGGLRLVSSLGQASQLHPILAHSVIAPSTRLPPARALHFKADGPEERQETPKDRFGHWTLPHPRYTTSDLEKMKVVHQPSATGKDRIAETVLKLTRTVFDLATRYPSHRSRFPPIKRGTQAQPPNSERLATELSKYNIDPADVTDKTKDSPLPAMDLAEMRKKGMCFGPEAWLTRIVFLETVAGAPGLVGGMVRHLQSLRLMRRDKGWIATLLEEAENERMHLLTFLTYAKPGPFMRLMILVAQGVFTNVYFLIYLLAPQISHRFIGYLEEEATKTYTRIIQDLDEGRLPEWENLAAPQIAISYWSLAKDAKMRDVLLAVRADEAVHRFVNHSLANVGTDAMNPFAQALPPASIYATKVSFSKEEAEEWAEQAAKLAAERESPQEQRQTEQSM</sequence>
<evidence type="ECO:0000256" key="6">
    <source>
        <dbReference type="ARBA" id="ARBA00022723"/>
    </source>
</evidence>
<comment type="similarity">
    <text evidence="2 13">Belongs to the alternative oxidase family.</text>
</comment>
<gene>
    <name evidence="16" type="primary">AOX2</name>
    <name evidence="16" type="ORF">OC846_004767</name>
</gene>
<evidence type="ECO:0000256" key="13">
    <source>
        <dbReference type="RuleBase" id="RU003779"/>
    </source>
</evidence>
<evidence type="ECO:0000256" key="15">
    <source>
        <dbReference type="SAM" id="Phobius"/>
    </source>
</evidence>
<dbReference type="Proteomes" id="UP001176517">
    <property type="component" value="Unassembled WGS sequence"/>
</dbReference>
<dbReference type="GO" id="GO:0098803">
    <property type="term" value="C:respiratory chain complex"/>
    <property type="evidence" value="ECO:0007669"/>
    <property type="project" value="UniProtKB-UniRule"/>
</dbReference>
<keyword evidence="10 13" id="KW-0408">Iron</keyword>
<evidence type="ECO:0000256" key="1">
    <source>
        <dbReference type="ARBA" id="ARBA00004370"/>
    </source>
</evidence>
<dbReference type="EMBL" id="JAPDMZ010000155">
    <property type="protein sequence ID" value="KAK0547679.1"/>
    <property type="molecule type" value="Genomic_DNA"/>
</dbReference>
<dbReference type="AlphaFoldDB" id="A0AAN6GM04"/>
<dbReference type="CDD" id="cd01053">
    <property type="entry name" value="AOX"/>
    <property type="match status" value="1"/>
</dbReference>
<evidence type="ECO:0000256" key="5">
    <source>
        <dbReference type="ARBA" id="ARBA00022692"/>
    </source>
</evidence>
<protein>
    <recommendedName>
        <fullName evidence="13">Alternative oxidase</fullName>
        <ecNumber evidence="13">1.-.-.-</ecNumber>
    </recommendedName>
</protein>
<evidence type="ECO:0000256" key="12">
    <source>
        <dbReference type="ARBA" id="ARBA00025285"/>
    </source>
</evidence>
<evidence type="ECO:0000256" key="10">
    <source>
        <dbReference type="ARBA" id="ARBA00023004"/>
    </source>
</evidence>
<evidence type="ECO:0000256" key="8">
    <source>
        <dbReference type="ARBA" id="ARBA00022989"/>
    </source>
</evidence>
<evidence type="ECO:0000313" key="17">
    <source>
        <dbReference type="Proteomes" id="UP001176517"/>
    </source>
</evidence>
<evidence type="ECO:0000256" key="7">
    <source>
        <dbReference type="ARBA" id="ARBA00022982"/>
    </source>
</evidence>
<evidence type="ECO:0000256" key="2">
    <source>
        <dbReference type="ARBA" id="ARBA00008388"/>
    </source>
</evidence>
<keyword evidence="4 13" id="KW-0679">Respiratory chain</keyword>
<dbReference type="GO" id="GO:0046872">
    <property type="term" value="F:metal ion binding"/>
    <property type="evidence" value="ECO:0007669"/>
    <property type="project" value="UniProtKB-UniRule"/>
</dbReference>
<dbReference type="InterPro" id="IPR002680">
    <property type="entry name" value="AOX"/>
</dbReference>
<dbReference type="EC" id="1.-.-.-" evidence="13"/>
<dbReference type="Pfam" id="PF01786">
    <property type="entry name" value="AOX"/>
    <property type="match status" value="1"/>
</dbReference>
<evidence type="ECO:0000256" key="11">
    <source>
        <dbReference type="ARBA" id="ARBA00023136"/>
    </source>
</evidence>
<keyword evidence="11 13" id="KW-0472">Membrane</keyword>
<keyword evidence="7 13" id="KW-0249">Electron transport</keyword>
<keyword evidence="17" id="KW-1185">Reference proteome</keyword>
<comment type="subcellular location">
    <subcellularLocation>
        <location evidence="1">Membrane</location>
    </subcellularLocation>
</comment>
<dbReference type="GO" id="GO:0005739">
    <property type="term" value="C:mitochondrion"/>
    <property type="evidence" value="ECO:0007669"/>
    <property type="project" value="TreeGrafter"/>
</dbReference>
<comment type="cofactor">
    <cofactor evidence="13">
        <name>Fe cation</name>
        <dbReference type="ChEBI" id="CHEBI:24875"/>
    </cofactor>
    <text evidence="13">Binds 2 iron ions per subunit.</text>
</comment>
<dbReference type="Gene3D" id="1.20.1260.140">
    <property type="entry name" value="Alternative oxidase"/>
    <property type="match status" value="1"/>
</dbReference>
<comment type="caution">
    <text evidence="16">The sequence shown here is derived from an EMBL/GenBank/DDBJ whole genome shotgun (WGS) entry which is preliminary data.</text>
</comment>
<dbReference type="PANTHER" id="PTHR31803">
    <property type="entry name" value="ALTERNATIVE OXIDASE"/>
    <property type="match status" value="1"/>
</dbReference>
<keyword evidence="9 13" id="KW-0560">Oxidoreductase</keyword>
<feature type="region of interest" description="Disordered" evidence="14">
    <location>
        <begin position="383"/>
        <end position="406"/>
    </location>
</feature>
<feature type="compositionally biased region" description="Basic and acidic residues" evidence="14">
    <location>
        <begin position="390"/>
        <end position="406"/>
    </location>
</feature>
<proteinExistence type="inferred from homology"/>
<dbReference type="GO" id="GO:0016020">
    <property type="term" value="C:membrane"/>
    <property type="evidence" value="ECO:0007669"/>
    <property type="project" value="UniProtKB-SubCell"/>
</dbReference>
<reference evidence="16" key="1">
    <citation type="journal article" date="2023" name="PhytoFront">
        <title>Draft Genome Resources of Seven Strains of Tilletia horrida, Causal Agent of Kernel Smut of Rice.</title>
        <authorList>
            <person name="Khanal S."/>
            <person name="Antony Babu S."/>
            <person name="Zhou X.G."/>
        </authorList>
    </citation>
    <scope>NUCLEOTIDE SEQUENCE</scope>
    <source>
        <strain evidence="16">TX6</strain>
    </source>
</reference>
<evidence type="ECO:0000256" key="4">
    <source>
        <dbReference type="ARBA" id="ARBA00022660"/>
    </source>
</evidence>
<keyword evidence="8 15" id="KW-1133">Transmembrane helix</keyword>
<dbReference type="PANTHER" id="PTHR31803:SF3">
    <property type="entry name" value="ALTERNATIVE OXIDASE"/>
    <property type="match status" value="1"/>
</dbReference>
<dbReference type="GO" id="GO:0009916">
    <property type="term" value="F:alternative oxidase activity"/>
    <property type="evidence" value="ECO:0007669"/>
    <property type="project" value="UniProtKB-UniRule"/>
</dbReference>
<keyword evidence="5 13" id="KW-0812">Transmembrane</keyword>
<comment type="function">
    <text evidence="12">Catalyzes cyanide-resistant oxygen consumption. May increase respiration when the cytochrome respiratory pathway is restricted, or in response to low temperatures.</text>
</comment>
<evidence type="ECO:0000256" key="14">
    <source>
        <dbReference type="SAM" id="MobiDB-lite"/>
    </source>
</evidence>
<keyword evidence="3" id="KW-0813">Transport</keyword>
<evidence type="ECO:0000256" key="9">
    <source>
        <dbReference type="ARBA" id="ARBA00023002"/>
    </source>
</evidence>
<keyword evidence="6 13" id="KW-0479">Metal-binding</keyword>
<evidence type="ECO:0000256" key="3">
    <source>
        <dbReference type="ARBA" id="ARBA00022448"/>
    </source>
</evidence>